<organism evidence="1 2">
    <name type="scientific">Rattus norvegicus</name>
    <name type="common">Rat</name>
    <dbReference type="NCBI Taxonomy" id="10116"/>
    <lineage>
        <taxon>Eukaryota</taxon>
        <taxon>Metazoa</taxon>
        <taxon>Chordata</taxon>
        <taxon>Craniata</taxon>
        <taxon>Vertebrata</taxon>
        <taxon>Euteleostomi</taxon>
        <taxon>Mammalia</taxon>
        <taxon>Eutheria</taxon>
        <taxon>Euarchontoglires</taxon>
        <taxon>Glires</taxon>
        <taxon>Rodentia</taxon>
        <taxon>Myomorpha</taxon>
        <taxon>Muroidea</taxon>
        <taxon>Muridae</taxon>
        <taxon>Murinae</taxon>
        <taxon>Rattus</taxon>
    </lineage>
</organism>
<evidence type="ECO:0000313" key="2">
    <source>
        <dbReference type="Proteomes" id="UP000234681"/>
    </source>
</evidence>
<protein>
    <submittedName>
        <fullName evidence="1">RCG50426</fullName>
    </submittedName>
</protein>
<dbReference type="Proteomes" id="UP000234681">
    <property type="component" value="Chromosome 5"/>
</dbReference>
<dbReference type="AlphaFoldDB" id="A6JYQ0"/>
<accession>A6JYQ0</accession>
<gene>
    <name evidence="1" type="ORF">rCG_50426</name>
</gene>
<name>A6JYQ0_RAT</name>
<dbReference type="EMBL" id="CH474008">
    <property type="protein sequence ID" value="EDL90460.1"/>
    <property type="molecule type" value="Genomic_DNA"/>
</dbReference>
<reference evidence="1 2" key="1">
    <citation type="submission" date="2005-09" db="EMBL/GenBank/DDBJ databases">
        <authorList>
            <person name="Mural R.J."/>
            <person name="Li P.W."/>
            <person name="Adams M.D."/>
            <person name="Amanatides P.G."/>
            <person name="Baden-Tillson H."/>
            <person name="Barnstead M."/>
            <person name="Chin S.H."/>
            <person name="Dew I."/>
            <person name="Evans C.A."/>
            <person name="Ferriera S."/>
            <person name="Flanigan M."/>
            <person name="Fosler C."/>
            <person name="Glodek A."/>
            <person name="Gu Z."/>
            <person name="Holt R.A."/>
            <person name="Jennings D."/>
            <person name="Kraft C.L."/>
            <person name="Lu F."/>
            <person name="Nguyen T."/>
            <person name="Nusskern D.R."/>
            <person name="Pfannkoch C.M."/>
            <person name="Sitter C."/>
            <person name="Sutton G.G."/>
            <person name="Venter J.C."/>
            <person name="Wang Z."/>
            <person name="Woodage T."/>
            <person name="Zheng X.H."/>
            <person name="Zhong F."/>
        </authorList>
    </citation>
    <scope>NUCLEOTIDE SEQUENCE [LARGE SCALE GENOMIC DNA]</scope>
    <source>
        <strain>BN</strain>
        <strain evidence="2">Sprague-Dawley</strain>
    </source>
</reference>
<evidence type="ECO:0000313" key="1">
    <source>
        <dbReference type="EMBL" id="EDL90460.1"/>
    </source>
</evidence>
<proteinExistence type="predicted"/>
<sequence length="47" mass="5157">MQLAPAGLHPACQLCSAVNRNSTVKVRCMLKRHGLIYPENPALLEVL</sequence>